<organism evidence="3 4">
    <name type="scientific">Flavobacterium haoranii</name>
    <dbReference type="NCBI Taxonomy" id="683124"/>
    <lineage>
        <taxon>Bacteria</taxon>
        <taxon>Pseudomonadati</taxon>
        <taxon>Bacteroidota</taxon>
        <taxon>Flavobacteriia</taxon>
        <taxon>Flavobacteriales</taxon>
        <taxon>Flavobacteriaceae</taxon>
        <taxon>Flavobacterium</taxon>
    </lineage>
</organism>
<dbReference type="InterPro" id="IPR043744">
    <property type="entry name" value="DUF5689"/>
</dbReference>
<dbReference type="STRING" id="683124.SAMN05444337_1279"/>
<feature type="signal peptide" evidence="1">
    <location>
        <begin position="1"/>
        <end position="24"/>
    </location>
</feature>
<protein>
    <recommendedName>
        <fullName evidence="2">DUF5689 domain-containing protein</fullName>
    </recommendedName>
</protein>
<keyword evidence="4" id="KW-1185">Reference proteome</keyword>
<gene>
    <name evidence="3" type="ORF">SAMN05444337_1279</name>
</gene>
<evidence type="ECO:0000313" key="4">
    <source>
        <dbReference type="Proteomes" id="UP000184232"/>
    </source>
</evidence>
<feature type="domain" description="DUF5689" evidence="2">
    <location>
        <begin position="51"/>
        <end position="273"/>
    </location>
</feature>
<dbReference type="AlphaFoldDB" id="A0A1M6FN10"/>
<dbReference type="Pfam" id="PF18942">
    <property type="entry name" value="DUF5689"/>
    <property type="match status" value="1"/>
</dbReference>
<reference evidence="3 4" key="1">
    <citation type="submission" date="2016-11" db="EMBL/GenBank/DDBJ databases">
        <authorList>
            <person name="Jaros S."/>
            <person name="Januszkiewicz K."/>
            <person name="Wedrychowicz H."/>
        </authorList>
    </citation>
    <scope>NUCLEOTIDE SEQUENCE [LARGE SCALE GENOMIC DNA]</scope>
    <source>
        <strain evidence="3 4">DSM 22807</strain>
    </source>
</reference>
<evidence type="ECO:0000313" key="3">
    <source>
        <dbReference type="EMBL" id="SHI99033.1"/>
    </source>
</evidence>
<feature type="chain" id="PRO_5013133241" description="DUF5689 domain-containing protein" evidence="1">
    <location>
        <begin position="25"/>
        <end position="440"/>
    </location>
</feature>
<accession>A0A1M6FN10</accession>
<dbReference type="NCBIfam" id="NF038128">
    <property type="entry name" value="choice_anch_J"/>
    <property type="match status" value="1"/>
</dbReference>
<dbReference type="OrthoDB" id="1492759at2"/>
<sequence length="440" mass="48109">MKKTIFKTAILIASVSLFTACVNGDDYDTPSLECNETSLVKNLEVSAIPFSSTITQYTDEDIVEAYVTSSDRDGNFFKSISMQTLDGSDAFSISVDVNATFVNFEPGRKVLLNLKDLYLLNNVSGFGNGGKVIGSLYISPTNGSVSIGRIPQAQYLTALNRSCTVVDEDQLVQTVTIAQATSSDAYLNKLIEIENVQFNNSSINTTYYDQYNAIGGSTNHTIEDADGNSMIFRTSSYATFAHHNVAEGNGKIRGVITKYGNDYQFFARYESDIMLDNPRIVPLFEESFTSNWNNWTKYSVVGAQVWTLDTQYGNPGNCAKMSGYSGGNQNNEDWLISPSIDLTSITTASLKFDTSSKFAGNLLEVYISTDYVSGDPNAATWTQLTGFNLDTNTGSYIWTASGAIDISTFAGNNVYLGFKYTSTTSAATTWEVDNVKIEGQ</sequence>
<proteinExistence type="predicted"/>
<dbReference type="PROSITE" id="PS51257">
    <property type="entry name" value="PROKAR_LIPOPROTEIN"/>
    <property type="match status" value="1"/>
</dbReference>
<evidence type="ECO:0000256" key="1">
    <source>
        <dbReference type="SAM" id="SignalP"/>
    </source>
</evidence>
<dbReference type="Proteomes" id="UP000184232">
    <property type="component" value="Unassembled WGS sequence"/>
</dbReference>
<dbReference type="RefSeq" id="WP_072783086.1">
    <property type="nucleotide sequence ID" value="NZ_CP045292.1"/>
</dbReference>
<evidence type="ECO:0000259" key="2">
    <source>
        <dbReference type="Pfam" id="PF18942"/>
    </source>
</evidence>
<dbReference type="EMBL" id="FQZH01000001">
    <property type="protein sequence ID" value="SHI99033.1"/>
    <property type="molecule type" value="Genomic_DNA"/>
</dbReference>
<keyword evidence="1" id="KW-0732">Signal</keyword>
<name>A0A1M6FN10_9FLAO</name>